<dbReference type="EMBL" id="CABIKO010000182">
    <property type="protein sequence ID" value="VVA30184.1"/>
    <property type="molecule type" value="Genomic_DNA"/>
</dbReference>
<dbReference type="Pfam" id="PF00168">
    <property type="entry name" value="C2"/>
    <property type="match status" value="1"/>
</dbReference>
<feature type="domain" description="C2" evidence="1">
    <location>
        <begin position="1"/>
        <end position="126"/>
    </location>
</feature>
<dbReference type="InterPro" id="IPR044750">
    <property type="entry name" value="C2_SRC2/BAP"/>
</dbReference>
<dbReference type="Proteomes" id="UP000327085">
    <property type="component" value="Chromosome 5"/>
</dbReference>
<evidence type="ECO:0000259" key="1">
    <source>
        <dbReference type="PROSITE" id="PS50004"/>
    </source>
</evidence>
<sequence length="220" mass="24023">MLKEYNHQPLMKMEITVISAQGLKTTSPTIFSNKIRTFITLTTTNGDHKCHVYSTGVDDEGGINPTWGDKFHVPVDTSFFTNRYSCIYLQLYSKGLIMGRTQLGWCQISAQDIGFPPAGSARYLSYRLRARDGSRTNGIVNLSVKLENLGPVSGHGQPNSVNAPSFGMCGTVIGTPVTALLPPLGECSVNCEGQLDHVGFGCKEAHRWATCDSEGHHSRN</sequence>
<dbReference type="InParanoid" id="A0A5E4FRX6"/>
<dbReference type="PROSITE" id="PS50004">
    <property type="entry name" value="C2"/>
    <property type="match status" value="1"/>
</dbReference>
<dbReference type="CDD" id="cd04051">
    <property type="entry name" value="C2_SRC2_like"/>
    <property type="match status" value="1"/>
</dbReference>
<dbReference type="PANTHER" id="PTHR32246">
    <property type="entry name" value="INGRESSION PROTEIN FIC1"/>
    <property type="match status" value="1"/>
</dbReference>
<dbReference type="FunCoup" id="A0A5E4FRX6">
    <property type="interactions" value="186"/>
</dbReference>
<organism evidence="2 3">
    <name type="scientific">Prunus dulcis</name>
    <name type="common">Almond</name>
    <name type="synonym">Amygdalus dulcis</name>
    <dbReference type="NCBI Taxonomy" id="3755"/>
    <lineage>
        <taxon>Eukaryota</taxon>
        <taxon>Viridiplantae</taxon>
        <taxon>Streptophyta</taxon>
        <taxon>Embryophyta</taxon>
        <taxon>Tracheophyta</taxon>
        <taxon>Spermatophyta</taxon>
        <taxon>Magnoliopsida</taxon>
        <taxon>eudicotyledons</taxon>
        <taxon>Gunneridae</taxon>
        <taxon>Pentapetalae</taxon>
        <taxon>rosids</taxon>
        <taxon>fabids</taxon>
        <taxon>Rosales</taxon>
        <taxon>Rosaceae</taxon>
        <taxon>Amygdaloideae</taxon>
        <taxon>Amygdaleae</taxon>
        <taxon>Prunus</taxon>
    </lineage>
</organism>
<accession>A0A5E4FRX6</accession>
<dbReference type="OMA" id="CIYLQLY"/>
<dbReference type="PANTHER" id="PTHR32246:SF66">
    <property type="entry name" value="C2 DOMAIN-CONTAINING PROTEIN"/>
    <property type="match status" value="1"/>
</dbReference>
<dbReference type="GO" id="GO:0006952">
    <property type="term" value="P:defense response"/>
    <property type="evidence" value="ECO:0007669"/>
    <property type="project" value="InterPro"/>
</dbReference>
<evidence type="ECO:0000313" key="2">
    <source>
        <dbReference type="EMBL" id="VVA30184.1"/>
    </source>
</evidence>
<dbReference type="InterPro" id="IPR035892">
    <property type="entry name" value="C2_domain_sf"/>
</dbReference>
<dbReference type="Gene3D" id="2.60.40.150">
    <property type="entry name" value="C2 domain"/>
    <property type="match status" value="1"/>
</dbReference>
<gene>
    <name evidence="2" type="ORF">ALMOND_2B029164</name>
</gene>
<evidence type="ECO:0000313" key="3">
    <source>
        <dbReference type="Proteomes" id="UP000327085"/>
    </source>
</evidence>
<name>A0A5E4FRX6_PRUDU</name>
<dbReference type="InterPro" id="IPR000008">
    <property type="entry name" value="C2_dom"/>
</dbReference>
<protein>
    <submittedName>
        <fullName evidence="2">PREDICTED: BON1-associated 2</fullName>
    </submittedName>
</protein>
<reference evidence="3" key="1">
    <citation type="journal article" date="2020" name="Plant J.">
        <title>Transposons played a major role in the diversification between the closely related almond and peach genomes: results from the almond genome sequence.</title>
        <authorList>
            <person name="Alioto T."/>
            <person name="Alexiou K.G."/>
            <person name="Bardil A."/>
            <person name="Barteri F."/>
            <person name="Castanera R."/>
            <person name="Cruz F."/>
            <person name="Dhingra A."/>
            <person name="Duval H."/>
            <person name="Fernandez I Marti A."/>
            <person name="Frias L."/>
            <person name="Galan B."/>
            <person name="Garcia J.L."/>
            <person name="Howad W."/>
            <person name="Gomez-Garrido J."/>
            <person name="Gut M."/>
            <person name="Julca I."/>
            <person name="Morata J."/>
            <person name="Puigdomenech P."/>
            <person name="Ribeca P."/>
            <person name="Rubio Cabetas M.J."/>
            <person name="Vlasova A."/>
            <person name="Wirthensohn M."/>
            <person name="Garcia-Mas J."/>
            <person name="Gabaldon T."/>
            <person name="Casacuberta J.M."/>
            <person name="Arus P."/>
        </authorList>
    </citation>
    <scope>NUCLEOTIDE SEQUENCE [LARGE SCALE GENOMIC DNA]</scope>
    <source>
        <strain evidence="3">cv. Texas</strain>
    </source>
</reference>
<dbReference type="Gramene" id="VVA30184">
    <property type="protein sequence ID" value="VVA30184"/>
    <property type="gene ID" value="Prudul26B029164"/>
</dbReference>
<dbReference type="SUPFAM" id="SSF49562">
    <property type="entry name" value="C2 domain (Calcium/lipid-binding domain, CaLB)"/>
    <property type="match status" value="1"/>
</dbReference>
<dbReference type="AlphaFoldDB" id="A0A5E4FRX6"/>
<proteinExistence type="predicted"/>
<dbReference type="SMART" id="SM00239">
    <property type="entry name" value="C2"/>
    <property type="match status" value="1"/>
</dbReference>